<dbReference type="InterPro" id="IPR052713">
    <property type="entry name" value="FeoA"/>
</dbReference>
<dbReference type="Pfam" id="PF04023">
    <property type="entry name" value="FeoA"/>
    <property type="match status" value="2"/>
</dbReference>
<name>G5JSI3_STRCG</name>
<dbReference type="InterPro" id="IPR038157">
    <property type="entry name" value="FeoA_core_dom"/>
</dbReference>
<keyword evidence="1" id="KW-0408">Iron</keyword>
<gene>
    <name evidence="3" type="primary">feoA</name>
    <name evidence="3" type="ORF">STRCR_2183</name>
</gene>
<accession>G5JSI3</accession>
<comment type="caution">
    <text evidence="3">The sequence shown here is derived from an EMBL/GenBank/DDBJ whole genome shotgun (WGS) entry which is preliminary data.</text>
</comment>
<dbReference type="EMBL" id="AEUV02000002">
    <property type="protein sequence ID" value="EHI74417.1"/>
    <property type="molecule type" value="Genomic_DNA"/>
</dbReference>
<dbReference type="InterPro" id="IPR007167">
    <property type="entry name" value="Fe-transptr_FeoA-like"/>
</dbReference>
<evidence type="ECO:0000259" key="2">
    <source>
        <dbReference type="SMART" id="SM00899"/>
    </source>
</evidence>
<feature type="domain" description="Ferrous iron transporter FeoA-like" evidence="2">
    <location>
        <begin position="1"/>
        <end position="71"/>
    </location>
</feature>
<dbReference type="RefSeq" id="WP_004227596.1">
    <property type="nucleotide sequence ID" value="NZ_AEUV02000002.1"/>
</dbReference>
<evidence type="ECO:0000313" key="4">
    <source>
        <dbReference type="Proteomes" id="UP000004322"/>
    </source>
</evidence>
<dbReference type="PANTHER" id="PTHR42954">
    <property type="entry name" value="FE(2+) TRANSPORT PROTEIN A"/>
    <property type="match status" value="1"/>
</dbReference>
<dbReference type="OrthoDB" id="9811076at2"/>
<dbReference type="Gene3D" id="2.30.30.90">
    <property type="match status" value="1"/>
</dbReference>
<evidence type="ECO:0000256" key="1">
    <source>
        <dbReference type="ARBA" id="ARBA00023004"/>
    </source>
</evidence>
<feature type="domain" description="Ferrous iron transporter FeoA-like" evidence="2">
    <location>
        <begin position="79"/>
        <end position="151"/>
    </location>
</feature>
<dbReference type="PANTHER" id="PTHR42954:SF2">
    <property type="entry name" value="FE(2+) TRANSPORT PROTEIN A"/>
    <property type="match status" value="1"/>
</dbReference>
<evidence type="ECO:0000313" key="3">
    <source>
        <dbReference type="EMBL" id="EHI74417.1"/>
    </source>
</evidence>
<reference evidence="3" key="1">
    <citation type="submission" date="2011-07" db="EMBL/GenBank/DDBJ databases">
        <authorList>
            <person name="Stanhope M.J."/>
            <person name="Durkin A.S."/>
            <person name="Hostetler J."/>
            <person name="Kim M."/>
            <person name="Radune D."/>
            <person name="Singh I."/>
            <person name="Town C.D."/>
        </authorList>
    </citation>
    <scope>NUCLEOTIDE SEQUENCE [LARGE SCALE GENOMIC DNA]</scope>
    <source>
        <strain evidence="3">HS-6</strain>
    </source>
</reference>
<dbReference type="Proteomes" id="UP000004322">
    <property type="component" value="Unassembled WGS sequence"/>
</dbReference>
<dbReference type="STRING" id="873449.STRCR_2183"/>
<dbReference type="GO" id="GO:0046914">
    <property type="term" value="F:transition metal ion binding"/>
    <property type="evidence" value="ECO:0007669"/>
    <property type="project" value="InterPro"/>
</dbReference>
<protein>
    <submittedName>
        <fullName evidence="3">Ferrous iron transport protein A</fullName>
    </submittedName>
</protein>
<dbReference type="AlphaFoldDB" id="G5JSI3"/>
<dbReference type="InterPro" id="IPR008988">
    <property type="entry name" value="Transcriptional_repressor_C"/>
</dbReference>
<dbReference type="eggNOG" id="COG1918">
    <property type="taxonomic scope" value="Bacteria"/>
</dbReference>
<organism evidence="3 4">
    <name type="scientific">Streptococcus criceti HS-6</name>
    <dbReference type="NCBI Taxonomy" id="873449"/>
    <lineage>
        <taxon>Bacteria</taxon>
        <taxon>Bacillati</taxon>
        <taxon>Bacillota</taxon>
        <taxon>Bacilli</taxon>
        <taxon>Lactobacillales</taxon>
        <taxon>Streptococcaceae</taxon>
        <taxon>Streptococcus</taxon>
    </lineage>
</organism>
<sequence>MILQEADLNKSYQVVSINLPEASLRHLSNLGLKVDTTLKVLSKTKSSAIILLKSNRLAFDTSILANIDVADLAEEEEILPLSELEVGQSAYIENIYALNEAKRRLMDMGLTKHTKIYLRKVAPLGDPIEISLRGYELTLRKSEAQMVSVVRIKDQKGDRE</sequence>
<dbReference type="SMART" id="SM00899">
    <property type="entry name" value="FeoA"/>
    <property type="match status" value="2"/>
</dbReference>
<proteinExistence type="predicted"/>
<keyword evidence="4" id="KW-1185">Reference proteome</keyword>
<dbReference type="SUPFAM" id="SSF50037">
    <property type="entry name" value="C-terminal domain of transcriptional repressors"/>
    <property type="match status" value="2"/>
</dbReference>